<dbReference type="InterPro" id="IPR000715">
    <property type="entry name" value="Glycosyl_transferase_4"/>
</dbReference>
<keyword evidence="12" id="KW-0460">Magnesium</keyword>
<comment type="subcellular location">
    <subcellularLocation>
        <location evidence="2">Endoplasmic reticulum membrane</location>
        <topology evidence="2">Multi-pass membrane protein</topology>
    </subcellularLocation>
</comment>
<evidence type="ECO:0000256" key="13">
    <source>
        <dbReference type="ARBA" id="ARBA00022989"/>
    </source>
</evidence>
<evidence type="ECO:0000256" key="10">
    <source>
        <dbReference type="ARBA" id="ARBA00022723"/>
    </source>
</evidence>
<accession>A0A9W8U225</accession>
<keyword evidence="21" id="KW-1185">Reference proteome</keyword>
<comment type="caution">
    <text evidence="20">The sequence shown here is derived from an EMBL/GenBank/DDBJ whole genome shotgun (WGS) entry which is preliminary data.</text>
</comment>
<dbReference type="EMBL" id="JANVFU010000002">
    <property type="protein sequence ID" value="KAJ3749308.1"/>
    <property type="molecule type" value="Genomic_DNA"/>
</dbReference>
<keyword evidence="14 19" id="KW-0472">Membrane</keyword>
<keyword evidence="10" id="KW-0479">Metal-binding</keyword>
<evidence type="ECO:0000256" key="6">
    <source>
        <dbReference type="ARBA" id="ARBA00017659"/>
    </source>
</evidence>
<keyword evidence="7" id="KW-0328">Glycosyltransferase</keyword>
<dbReference type="InterPro" id="IPR033895">
    <property type="entry name" value="GPT"/>
</dbReference>
<gene>
    <name evidence="20" type="ORF">DFH05DRAFT_1593459</name>
</gene>
<evidence type="ECO:0000256" key="3">
    <source>
        <dbReference type="ARBA" id="ARBA00004922"/>
    </source>
</evidence>
<evidence type="ECO:0000256" key="18">
    <source>
        <dbReference type="ARBA" id="ARBA00045078"/>
    </source>
</evidence>
<keyword evidence="11" id="KW-0256">Endoplasmic reticulum</keyword>
<evidence type="ECO:0000256" key="11">
    <source>
        <dbReference type="ARBA" id="ARBA00022824"/>
    </source>
</evidence>
<dbReference type="CDD" id="cd06855">
    <property type="entry name" value="GT_GPT_euk"/>
    <property type="match status" value="1"/>
</dbReference>
<feature type="transmembrane region" description="Helical" evidence="19">
    <location>
        <begin position="317"/>
        <end position="339"/>
    </location>
</feature>
<dbReference type="GO" id="GO:0003975">
    <property type="term" value="F:UDP-N-acetylglucosamine-dolichyl-phosphate N-acetylglucosaminephosphotransferase activity"/>
    <property type="evidence" value="ECO:0007669"/>
    <property type="project" value="UniProtKB-EC"/>
</dbReference>
<comment type="function">
    <text evidence="17">UDP-N-acetylglucosamine--dolichyl-phosphate N-acetylglucosaminephosphotransferase that operates in the biosynthetic pathway of dolichol-linked oligosaccharides, the glycan precursors employed in protein asparagine (N)-glycosylation. The assembly of dolichol-linked oligosaccharides begins on the cytosolic side of the endoplasmic reticulum membrane and finishes in its lumen. The sequential addition of sugars to dolichol pyrophosphate produces dolichol-linked oligosaccharides containing fourteen sugars, including two GlcNAcs, nine mannoses and three glucoses. Once assembled, the oligosaccharide is transferred from the lipid to nascent proteins by oligosaccharyltransferases. Catalyzes the initial step of dolichol-linked oligosaccharide biosynthesis, transfering GlcNAc-1-P from cytosolic UDP-GlcNAc onto the carrier lipid dolichyl phosphate (P-dolichol), yielding GlcNAc-P-P-dolichol embedded in the cytoplasmic leaflet of the endoplasmic reticulum membrane.</text>
</comment>
<feature type="transmembrane region" description="Helical" evidence="19">
    <location>
        <begin position="133"/>
        <end position="152"/>
    </location>
</feature>
<sequence>MVSTAVPPRTLSSTFLLGLASVASWFIVRPFLDPIPSLSGLYTSIGFSLFAFIATLYLVPALGPTFIKAHLSGRDLLKDYATPIPESLGLVCASVYTLALILFIPFAFSDSLTIHLTQTPEGIFVPEFPHSRLSVYLSSLLSLLMTTILGFLDDVFDIRWRHKLPIPIIASIPLLMVYFAERGNTHIVVPLPLRFLLGSLLNLGGINGSEVGQALIIATSVILNDLFTSLGQLASVYRSTFSGVRQNAGMAYGSKELVERHLFSPYFMLPLVAVCSGFMYHNWYPARAFPGDTLCYVTGMAFAVVGIQGHFSKTLLLFFLPQIFNFVLSCPQLFGLVPCPRHRVPRFDKVTNLLHPSKAIFMKPPSKLAATVLWILSFFKLVDLTLHLSGVILETTNLTILNFFLVRLGPMNEKKLVQVLICCQICGSVLAFSVRYGLAGLVYDGDRR</sequence>
<comment type="pathway">
    <text evidence="3">Protein modification; protein glycosylation.</text>
</comment>
<name>A0A9W8U225_9AGAR</name>
<keyword evidence="8" id="KW-0808">Transferase</keyword>
<feature type="transmembrane region" description="Helical" evidence="19">
    <location>
        <begin position="44"/>
        <end position="67"/>
    </location>
</feature>
<evidence type="ECO:0000256" key="7">
    <source>
        <dbReference type="ARBA" id="ARBA00022676"/>
    </source>
</evidence>
<dbReference type="GO" id="GO:0016757">
    <property type="term" value="F:glycosyltransferase activity"/>
    <property type="evidence" value="ECO:0007669"/>
    <property type="project" value="UniProtKB-KW"/>
</dbReference>
<dbReference type="PANTHER" id="PTHR10571">
    <property type="entry name" value="UDP-N-ACETYLGLUCOSAMINE--DOLICHYL-PHOSPHATE N-ACETYLGLUCOSAMINEPHOSPHOTRANSFERASE"/>
    <property type="match status" value="1"/>
</dbReference>
<dbReference type="Proteomes" id="UP001142393">
    <property type="component" value="Unassembled WGS sequence"/>
</dbReference>
<evidence type="ECO:0000256" key="8">
    <source>
        <dbReference type="ARBA" id="ARBA00022679"/>
    </source>
</evidence>
<feature type="transmembrane region" description="Helical" evidence="19">
    <location>
        <begin position="12"/>
        <end position="32"/>
    </location>
</feature>
<evidence type="ECO:0000256" key="4">
    <source>
        <dbReference type="ARBA" id="ARBA00009317"/>
    </source>
</evidence>
<evidence type="ECO:0000256" key="12">
    <source>
        <dbReference type="ARBA" id="ARBA00022842"/>
    </source>
</evidence>
<reference evidence="20 21" key="1">
    <citation type="journal article" date="2023" name="Proc. Natl. Acad. Sci. U.S.A.">
        <title>A global phylogenomic analysis of the shiitake genus Lentinula.</title>
        <authorList>
            <person name="Sierra-Patev S."/>
            <person name="Min B."/>
            <person name="Naranjo-Ortiz M."/>
            <person name="Looney B."/>
            <person name="Konkel Z."/>
            <person name="Slot J.C."/>
            <person name="Sakamoto Y."/>
            <person name="Steenwyk J.L."/>
            <person name="Rokas A."/>
            <person name="Carro J."/>
            <person name="Camarero S."/>
            <person name="Ferreira P."/>
            <person name="Molpeceres G."/>
            <person name="Ruiz-Duenas F.J."/>
            <person name="Serrano A."/>
            <person name="Henrissat B."/>
            <person name="Drula E."/>
            <person name="Hughes K.W."/>
            <person name="Mata J.L."/>
            <person name="Ishikawa N.K."/>
            <person name="Vargas-Isla R."/>
            <person name="Ushijima S."/>
            <person name="Smith C.A."/>
            <person name="Donoghue J."/>
            <person name="Ahrendt S."/>
            <person name="Andreopoulos W."/>
            <person name="He G."/>
            <person name="LaButti K."/>
            <person name="Lipzen A."/>
            <person name="Ng V."/>
            <person name="Riley R."/>
            <person name="Sandor L."/>
            <person name="Barry K."/>
            <person name="Martinez A.T."/>
            <person name="Xiao Y."/>
            <person name="Gibbons J.G."/>
            <person name="Terashima K."/>
            <person name="Grigoriev I.V."/>
            <person name="Hibbett D."/>
        </authorList>
    </citation>
    <scope>NUCLEOTIDE SEQUENCE [LARGE SCALE GENOMIC DNA]</scope>
    <source>
        <strain evidence="20 21">TFB7810</strain>
    </source>
</reference>
<dbReference type="GO" id="GO:0046872">
    <property type="term" value="F:metal ion binding"/>
    <property type="evidence" value="ECO:0007669"/>
    <property type="project" value="UniProtKB-KW"/>
</dbReference>
<keyword evidence="13 19" id="KW-1133">Transmembrane helix</keyword>
<feature type="transmembrane region" description="Helical" evidence="19">
    <location>
        <begin position="88"/>
        <end position="108"/>
    </location>
</feature>
<evidence type="ECO:0000256" key="16">
    <source>
        <dbReference type="ARBA" id="ARBA00033238"/>
    </source>
</evidence>
<evidence type="ECO:0000256" key="19">
    <source>
        <dbReference type="SAM" id="Phobius"/>
    </source>
</evidence>
<evidence type="ECO:0000313" key="21">
    <source>
        <dbReference type="Proteomes" id="UP001142393"/>
    </source>
</evidence>
<evidence type="ECO:0000256" key="5">
    <source>
        <dbReference type="ARBA" id="ARBA00013225"/>
    </source>
</evidence>
<evidence type="ECO:0000256" key="17">
    <source>
        <dbReference type="ARBA" id="ARBA00044717"/>
    </source>
</evidence>
<evidence type="ECO:0000256" key="2">
    <source>
        <dbReference type="ARBA" id="ARBA00004477"/>
    </source>
</evidence>
<dbReference type="PANTHER" id="PTHR10571:SF0">
    <property type="entry name" value="UDP-N-ACETYLGLUCOSAMINE--DOLICHYL-PHOSPHATE N-ACETYLGLUCOSAMINEPHOSPHOTRANSFERASE"/>
    <property type="match status" value="1"/>
</dbReference>
<comment type="similarity">
    <text evidence="4">Belongs to the glycosyltransferase 4 family.</text>
</comment>
<evidence type="ECO:0000256" key="14">
    <source>
        <dbReference type="ARBA" id="ARBA00023136"/>
    </source>
</evidence>
<feature type="transmembrane region" description="Helical" evidence="19">
    <location>
        <begin position="293"/>
        <end position="311"/>
    </location>
</feature>
<feature type="transmembrane region" description="Helical" evidence="19">
    <location>
        <begin position="385"/>
        <end position="405"/>
    </location>
</feature>
<organism evidence="20 21">
    <name type="scientific">Lentinula detonsa</name>
    <dbReference type="NCBI Taxonomy" id="2804962"/>
    <lineage>
        <taxon>Eukaryota</taxon>
        <taxon>Fungi</taxon>
        <taxon>Dikarya</taxon>
        <taxon>Basidiomycota</taxon>
        <taxon>Agaricomycotina</taxon>
        <taxon>Agaricomycetes</taxon>
        <taxon>Agaricomycetidae</taxon>
        <taxon>Agaricales</taxon>
        <taxon>Marasmiineae</taxon>
        <taxon>Omphalotaceae</taxon>
        <taxon>Lentinula</taxon>
    </lineage>
</organism>
<comment type="catalytic activity">
    <reaction evidence="18">
        <text>a di-trans,poly-cis-dolichyl phosphate + UDP-N-acetyl-alpha-D-glucosamine = an N-acetyl-alpha-D-glucosaminyl-diphospho-di-trans,poly-cis-dolichol + UMP</text>
        <dbReference type="Rhea" id="RHEA:13289"/>
        <dbReference type="Rhea" id="RHEA-COMP:19498"/>
        <dbReference type="Rhea" id="RHEA-COMP:19507"/>
        <dbReference type="ChEBI" id="CHEBI:57683"/>
        <dbReference type="ChEBI" id="CHEBI:57705"/>
        <dbReference type="ChEBI" id="CHEBI:57865"/>
        <dbReference type="ChEBI" id="CHEBI:58427"/>
        <dbReference type="EC" id="2.7.8.15"/>
    </reaction>
    <physiologicalReaction direction="left-to-right" evidence="18">
        <dbReference type="Rhea" id="RHEA:13290"/>
    </physiologicalReaction>
</comment>
<dbReference type="GO" id="GO:0005789">
    <property type="term" value="C:endoplasmic reticulum membrane"/>
    <property type="evidence" value="ECO:0007669"/>
    <property type="project" value="UniProtKB-SubCell"/>
</dbReference>
<dbReference type="AlphaFoldDB" id="A0A9W8U225"/>
<evidence type="ECO:0000256" key="15">
    <source>
        <dbReference type="ARBA" id="ARBA00029567"/>
    </source>
</evidence>
<comment type="cofactor">
    <cofactor evidence="1">
        <name>Mg(2+)</name>
        <dbReference type="ChEBI" id="CHEBI:18420"/>
    </cofactor>
</comment>
<feature type="transmembrane region" description="Helical" evidence="19">
    <location>
        <begin position="263"/>
        <end position="281"/>
    </location>
</feature>
<feature type="transmembrane region" description="Helical" evidence="19">
    <location>
        <begin position="417"/>
        <end position="438"/>
    </location>
</feature>
<protein>
    <recommendedName>
        <fullName evidence="6">UDP-N-acetylglucosamine--dolichyl-phosphate N-acetylglucosaminephosphotransferase</fullName>
        <ecNumber evidence="5">2.7.8.15</ecNumber>
    </recommendedName>
    <alternativeName>
        <fullName evidence="15">GlcNAc-1-P transferase</fullName>
    </alternativeName>
    <alternativeName>
        <fullName evidence="16">N-acetylglucosamine-1-phosphate transferase</fullName>
    </alternativeName>
</protein>
<proteinExistence type="inferred from homology"/>
<evidence type="ECO:0000256" key="1">
    <source>
        <dbReference type="ARBA" id="ARBA00001946"/>
    </source>
</evidence>
<evidence type="ECO:0000313" key="20">
    <source>
        <dbReference type="EMBL" id="KAJ3749308.1"/>
    </source>
</evidence>
<dbReference type="GO" id="GO:0006488">
    <property type="term" value="P:dolichol-linked oligosaccharide biosynthetic process"/>
    <property type="evidence" value="ECO:0007669"/>
    <property type="project" value="InterPro"/>
</dbReference>
<dbReference type="Pfam" id="PF00953">
    <property type="entry name" value="Glycos_transf_4"/>
    <property type="match status" value="1"/>
</dbReference>
<keyword evidence="9 19" id="KW-0812">Transmembrane</keyword>
<evidence type="ECO:0000256" key="9">
    <source>
        <dbReference type="ARBA" id="ARBA00022692"/>
    </source>
</evidence>
<dbReference type="EC" id="2.7.8.15" evidence="5"/>